<keyword evidence="4 6" id="KW-0804">Transcription</keyword>
<gene>
    <name evidence="6" type="primary">MED10</name>
    <name evidence="8" type="ORF">J3Q64DRAFT_1824851</name>
</gene>
<keyword evidence="5 6" id="KW-0539">Nucleus</keyword>
<dbReference type="EMBL" id="JBCLYO010000025">
    <property type="protein sequence ID" value="KAL0078422.1"/>
    <property type="molecule type" value="Genomic_DNA"/>
</dbReference>
<keyword evidence="3 6" id="KW-0805">Transcription regulation</keyword>
<comment type="subcellular location">
    <subcellularLocation>
        <location evidence="1 6">Nucleus</location>
    </subcellularLocation>
</comment>
<organism evidence="8 9">
    <name type="scientific">Phycomyces blakesleeanus</name>
    <dbReference type="NCBI Taxonomy" id="4837"/>
    <lineage>
        <taxon>Eukaryota</taxon>
        <taxon>Fungi</taxon>
        <taxon>Fungi incertae sedis</taxon>
        <taxon>Mucoromycota</taxon>
        <taxon>Mucoromycotina</taxon>
        <taxon>Mucoromycetes</taxon>
        <taxon>Mucorales</taxon>
        <taxon>Phycomycetaceae</taxon>
        <taxon>Phycomyces</taxon>
    </lineage>
</organism>
<evidence type="ECO:0000256" key="4">
    <source>
        <dbReference type="ARBA" id="ARBA00023163"/>
    </source>
</evidence>
<evidence type="ECO:0000256" key="5">
    <source>
        <dbReference type="ARBA" id="ARBA00023242"/>
    </source>
</evidence>
<dbReference type="InterPro" id="IPR019145">
    <property type="entry name" value="Mediator_Med10"/>
</dbReference>
<protein>
    <recommendedName>
        <fullName evidence="6">Mediator of RNA polymerase II transcription subunit 10</fullName>
    </recommendedName>
    <alternativeName>
        <fullName evidence="6">Mediator complex subunit 10</fullName>
    </alternativeName>
</protein>
<sequence length="193" mass="22534">MLQNDSHSSSTSPLTVHSKHALNQHTKDKDYDTSESARRSLEEQLNEMLQVLFELSVVVYDFQPEGNKLVWDKINAITDHYQKMDELKDGLEAFVPEEVINYVENGKNPDIFTQTFVERAASENQFTNGKIKAVDSFRNILSNEFLKSFPELSEQEYDFDALMQHNQPNSTQYRYYYMVSLNHIQLISEYKAF</sequence>
<keyword evidence="6" id="KW-0010">Activator</keyword>
<comment type="function">
    <text evidence="6">Component of the Mediator complex, a coactivator involved in the regulated transcription of nearly all RNA polymerase II-dependent genes. Mediator functions as a bridge to convey information from gene-specific regulatory proteins to the basal RNA polymerase II transcription machinery. Mediator is recruited to promoters by direct interactions with regulatory proteins and serves as a scaffold for the assembly of a functional preinitiation complex with RNA polymerase II and the general transcription factors.</text>
</comment>
<evidence type="ECO:0000256" key="2">
    <source>
        <dbReference type="ARBA" id="ARBA00005389"/>
    </source>
</evidence>
<evidence type="ECO:0000313" key="8">
    <source>
        <dbReference type="EMBL" id="KAL0078422.1"/>
    </source>
</evidence>
<evidence type="ECO:0000256" key="7">
    <source>
        <dbReference type="SAM" id="MobiDB-lite"/>
    </source>
</evidence>
<comment type="caution">
    <text evidence="8">The sequence shown here is derived from an EMBL/GenBank/DDBJ whole genome shotgun (WGS) entry which is preliminary data.</text>
</comment>
<dbReference type="Pfam" id="PF09748">
    <property type="entry name" value="Med10"/>
    <property type="match status" value="1"/>
</dbReference>
<feature type="compositionally biased region" description="Basic and acidic residues" evidence="7">
    <location>
        <begin position="25"/>
        <end position="39"/>
    </location>
</feature>
<reference evidence="8 9" key="1">
    <citation type="submission" date="2024-04" db="EMBL/GenBank/DDBJ databases">
        <title>Symmetric and asymmetric DNA N6-adenine methylation regulates different biological responses in Mucorales.</title>
        <authorList>
            <consortium name="Lawrence Berkeley National Laboratory"/>
            <person name="Lax C."/>
            <person name="Mondo S.J."/>
            <person name="Osorio-Concepcion M."/>
            <person name="Muszewska A."/>
            <person name="Corrochano-Luque M."/>
            <person name="Gutierrez G."/>
            <person name="Riley R."/>
            <person name="Lipzen A."/>
            <person name="Guo J."/>
            <person name="Hundley H."/>
            <person name="Amirebrahimi M."/>
            <person name="Ng V."/>
            <person name="Lorenzo-Gutierrez D."/>
            <person name="Binder U."/>
            <person name="Yang J."/>
            <person name="Song Y."/>
            <person name="Canovas D."/>
            <person name="Navarro E."/>
            <person name="Freitag M."/>
            <person name="Gabaldon T."/>
            <person name="Grigoriev I.V."/>
            <person name="Corrochano L.M."/>
            <person name="Nicolas F.E."/>
            <person name="Garre V."/>
        </authorList>
    </citation>
    <scope>NUCLEOTIDE SEQUENCE [LARGE SCALE GENOMIC DNA]</scope>
    <source>
        <strain evidence="8 9">L51</strain>
    </source>
</reference>
<feature type="compositionally biased region" description="Polar residues" evidence="7">
    <location>
        <begin position="1"/>
        <end position="15"/>
    </location>
</feature>
<dbReference type="Proteomes" id="UP001448207">
    <property type="component" value="Unassembled WGS sequence"/>
</dbReference>
<comment type="similarity">
    <text evidence="2 6">Belongs to the Mediator complex subunit 10 family.</text>
</comment>
<name>A0ABR3AQE9_PHYBL</name>
<evidence type="ECO:0000313" key="9">
    <source>
        <dbReference type="Proteomes" id="UP001448207"/>
    </source>
</evidence>
<feature type="region of interest" description="Disordered" evidence="7">
    <location>
        <begin position="1"/>
        <end position="39"/>
    </location>
</feature>
<proteinExistence type="inferred from homology"/>
<comment type="subunit">
    <text evidence="6">Component of the Mediator complex.</text>
</comment>
<keyword evidence="9" id="KW-1185">Reference proteome</keyword>
<evidence type="ECO:0000256" key="6">
    <source>
        <dbReference type="RuleBase" id="RU364146"/>
    </source>
</evidence>
<evidence type="ECO:0000256" key="3">
    <source>
        <dbReference type="ARBA" id="ARBA00023015"/>
    </source>
</evidence>
<evidence type="ECO:0000256" key="1">
    <source>
        <dbReference type="ARBA" id="ARBA00004123"/>
    </source>
</evidence>
<accession>A0ABR3AQE9</accession>